<dbReference type="SUPFAM" id="SSF52540">
    <property type="entry name" value="P-loop containing nucleoside triphosphate hydrolases"/>
    <property type="match status" value="2"/>
</dbReference>
<evidence type="ECO:0000259" key="3">
    <source>
        <dbReference type="PROSITE" id="PS50893"/>
    </source>
</evidence>
<dbReference type="CDD" id="cd03236">
    <property type="entry name" value="ABC_RNaseL_inhibitor_domain1"/>
    <property type="match status" value="1"/>
</dbReference>
<dbReference type="PROSITE" id="PS00198">
    <property type="entry name" value="4FE4S_FER_1"/>
    <property type="match status" value="1"/>
</dbReference>
<protein>
    <submittedName>
        <fullName evidence="5">Fe-S cluster-binding ribosome biosynthesis protein</fullName>
    </submittedName>
</protein>
<feature type="domain" description="4Fe-4S ferredoxin-type" evidence="4">
    <location>
        <begin position="46"/>
        <end position="75"/>
    </location>
</feature>
<dbReference type="PANTHER" id="PTHR19248">
    <property type="entry name" value="ATP-BINDING TRANSPORT PROTEIN-RELATED"/>
    <property type="match status" value="1"/>
</dbReference>
<dbReference type="Gene3D" id="3.40.50.300">
    <property type="entry name" value="P-loop containing nucleotide triphosphate hydrolases"/>
    <property type="match status" value="2"/>
</dbReference>
<dbReference type="SUPFAM" id="SSF54862">
    <property type="entry name" value="4Fe-4S ferredoxins"/>
    <property type="match status" value="1"/>
</dbReference>
<keyword evidence="1" id="KW-0547">Nucleotide-binding</keyword>
<dbReference type="InterPro" id="IPR034348">
    <property type="entry name" value="RLI_dom_1"/>
</dbReference>
<proteinExistence type="predicted"/>
<dbReference type="SMART" id="SM00382">
    <property type="entry name" value="AAA"/>
    <property type="match status" value="2"/>
</dbReference>
<keyword evidence="6" id="KW-1185">Reference proteome</keyword>
<dbReference type="PROSITE" id="PS51379">
    <property type="entry name" value="4FE4S_FER_2"/>
    <property type="match status" value="1"/>
</dbReference>
<evidence type="ECO:0000259" key="4">
    <source>
        <dbReference type="PROSITE" id="PS51379"/>
    </source>
</evidence>
<dbReference type="NCBIfam" id="NF009945">
    <property type="entry name" value="PRK13409.1"/>
    <property type="match status" value="1"/>
</dbReference>
<reference evidence="5 6" key="1">
    <citation type="submission" date="2023-04" db="EMBL/GenBank/DDBJ databases">
        <title>Genome of Basidiobolus ranarum AG-B5.</title>
        <authorList>
            <person name="Stajich J.E."/>
            <person name="Carter-House D."/>
            <person name="Gryganskyi A."/>
        </authorList>
    </citation>
    <scope>NUCLEOTIDE SEQUENCE [LARGE SCALE GENOMIC DNA]</scope>
    <source>
        <strain evidence="5 6">AG-B5</strain>
    </source>
</reference>
<sequence length="600" mass="67488">MSDKLTRIAIVSTDKCKPKKCRQECKKGCPVNRMGKLCIEVTPADKIAFISEELCIGCGICAKKCPFEAITIINLPTNLEKDTTHRYSANSFKLHRLPIPRPGQVLGLVGTNGIGKSTALKILAGKLKPNLGRFVDPPDWQDILKHFRGSELQNYFTKILEDNLKAIIKPQYVDHIPKAVRGSVTDLLDAKLERNNKQDMVEALDLQEVLNRQVEQLSGGELQRFAIGVVCVQKSDIYMFDEPSSYLDVKQRLNAARTIRSLLHPLCYVIVVEHDLSVLDYLSDFVCVLYGMPSAYGVVTLPFSVREGINIFLDGMIPTENLRFRTESLTFRLSETGDQFEDLDKNRRYQYPKMSKTLGDFKLNVKAGQFTDSEIIVMLGQNGTGKTTFIRLLAGLLKADNEQQVPELNVSYKPQKISPKYPGTVRMLFLKKIKGAFMHPQFQTDVVKPLTVEHILDQQVQNLSGGELQRVAIILALGQPADIYLIDEPSAYLDSEQRIIAAKVIKRFILHSKKTAFIVEHDFIMATYLADRVVVYSGTPSVEATASAPQALVAGMNKFLGSLEITFRRDPTNFRPRINKADSMKDKEQKLSGNYFFLED</sequence>
<dbReference type="InterPro" id="IPR017900">
    <property type="entry name" value="4Fe4S_Fe_S_CS"/>
</dbReference>
<gene>
    <name evidence="5" type="primary">RLI1</name>
    <name evidence="5" type="ORF">K7432_007824</name>
</gene>
<dbReference type="Pfam" id="PF00005">
    <property type="entry name" value="ABC_tran"/>
    <property type="match status" value="2"/>
</dbReference>
<dbReference type="Pfam" id="PF00037">
    <property type="entry name" value="Fer4"/>
    <property type="match status" value="1"/>
</dbReference>
<dbReference type="InterPro" id="IPR007209">
    <property type="entry name" value="RNaseL-inhib-like_metal-bd_dom"/>
</dbReference>
<evidence type="ECO:0000256" key="2">
    <source>
        <dbReference type="ARBA" id="ARBA00022840"/>
    </source>
</evidence>
<dbReference type="InterPro" id="IPR003593">
    <property type="entry name" value="AAA+_ATPase"/>
</dbReference>
<dbReference type="Pfam" id="PF04068">
    <property type="entry name" value="Fer4_RLI"/>
    <property type="match status" value="1"/>
</dbReference>
<name>A0ABR2VZS1_9FUNG</name>
<dbReference type="PROSITE" id="PS00211">
    <property type="entry name" value="ABC_TRANSPORTER_1"/>
    <property type="match status" value="1"/>
</dbReference>
<dbReference type="Proteomes" id="UP001479436">
    <property type="component" value="Unassembled WGS sequence"/>
</dbReference>
<evidence type="ECO:0000256" key="1">
    <source>
        <dbReference type="ARBA" id="ARBA00022741"/>
    </source>
</evidence>
<feature type="domain" description="ABC transporter" evidence="3">
    <location>
        <begin position="338"/>
        <end position="563"/>
    </location>
</feature>
<evidence type="ECO:0000313" key="6">
    <source>
        <dbReference type="Proteomes" id="UP001479436"/>
    </source>
</evidence>
<dbReference type="PRINTS" id="PR01868">
    <property type="entry name" value="ABCEFAMILY"/>
</dbReference>
<dbReference type="InterPro" id="IPR003439">
    <property type="entry name" value="ABC_transporter-like_ATP-bd"/>
</dbReference>
<keyword evidence="2" id="KW-0067">ATP-binding</keyword>
<dbReference type="InterPro" id="IPR027417">
    <property type="entry name" value="P-loop_NTPase"/>
</dbReference>
<comment type="caution">
    <text evidence="5">The sequence shown here is derived from an EMBL/GenBank/DDBJ whole genome shotgun (WGS) entry which is preliminary data.</text>
</comment>
<dbReference type="InterPro" id="IPR017896">
    <property type="entry name" value="4Fe4S_Fe-S-bd"/>
</dbReference>
<evidence type="ECO:0000313" key="5">
    <source>
        <dbReference type="EMBL" id="KAK9711452.1"/>
    </source>
</evidence>
<dbReference type="InterPro" id="IPR017871">
    <property type="entry name" value="ABC_transporter-like_CS"/>
</dbReference>
<dbReference type="PROSITE" id="PS50893">
    <property type="entry name" value="ABC_TRANSPORTER_2"/>
    <property type="match status" value="2"/>
</dbReference>
<feature type="domain" description="ABC transporter" evidence="3">
    <location>
        <begin position="79"/>
        <end position="315"/>
    </location>
</feature>
<dbReference type="EMBL" id="JASJQH010007280">
    <property type="protein sequence ID" value="KAK9711452.1"/>
    <property type="molecule type" value="Genomic_DNA"/>
</dbReference>
<organism evidence="5 6">
    <name type="scientific">Basidiobolus ranarum</name>
    <dbReference type="NCBI Taxonomy" id="34480"/>
    <lineage>
        <taxon>Eukaryota</taxon>
        <taxon>Fungi</taxon>
        <taxon>Fungi incertae sedis</taxon>
        <taxon>Zoopagomycota</taxon>
        <taxon>Entomophthoromycotina</taxon>
        <taxon>Basidiobolomycetes</taxon>
        <taxon>Basidiobolales</taxon>
        <taxon>Basidiobolaceae</taxon>
        <taxon>Basidiobolus</taxon>
    </lineage>
</organism>
<accession>A0ABR2VZS1</accession>
<dbReference type="InterPro" id="IPR013283">
    <property type="entry name" value="RLI1"/>
</dbReference>